<organism evidence="1 2">
    <name type="scientific">Heyndrickxia sporothermodurans</name>
    <dbReference type="NCBI Taxonomy" id="46224"/>
    <lineage>
        <taxon>Bacteria</taxon>
        <taxon>Bacillati</taxon>
        <taxon>Bacillota</taxon>
        <taxon>Bacilli</taxon>
        <taxon>Bacillales</taxon>
        <taxon>Bacillaceae</taxon>
        <taxon>Heyndrickxia</taxon>
    </lineage>
</organism>
<proteinExistence type="predicted"/>
<dbReference type="AlphaFoldDB" id="A0A150KM44"/>
<accession>A0A150KM44</accession>
<dbReference type="Proteomes" id="UP000075666">
    <property type="component" value="Unassembled WGS sequence"/>
</dbReference>
<name>A0A150KM44_9BACI</name>
<comment type="caution">
    <text evidence="1">The sequence shown here is derived from an EMBL/GenBank/DDBJ whole genome shotgun (WGS) entry which is preliminary data.</text>
</comment>
<dbReference type="STRING" id="46224.B4102_3669"/>
<protein>
    <submittedName>
        <fullName evidence="1">Uncharacterized protein</fullName>
    </submittedName>
</protein>
<sequence>MEDLLLMILSILVIIYKIQKNKEILRKLTNIQLVGVSLAFLLTIILSFSCIYFGGKWIRGYSLHPVLTFISQVIIIIVSMGLGVTALYKVLYKITKGILPKESE</sequence>
<evidence type="ECO:0000313" key="2">
    <source>
        <dbReference type="Proteomes" id="UP000075666"/>
    </source>
</evidence>
<dbReference type="PATRIC" id="fig|46224.3.peg.352"/>
<dbReference type="RefSeq" id="WP_066234972.1">
    <property type="nucleotide sequence ID" value="NZ_JABWTU010000044.1"/>
</dbReference>
<keyword evidence="2" id="KW-1185">Reference proteome</keyword>
<reference evidence="1 2" key="1">
    <citation type="submission" date="2016-01" db="EMBL/GenBank/DDBJ databases">
        <title>Genome Sequences of Twelve Sporeforming Bacillus Species Isolated from Foods.</title>
        <authorList>
            <person name="Berendsen E.M."/>
            <person name="Wells-Bennik M.H."/>
            <person name="Krawcyk A.O."/>
            <person name="De Jong A."/>
            <person name="Holsappel S."/>
            <person name="Eijlander R.T."/>
            <person name="Kuipers O.P."/>
        </authorList>
    </citation>
    <scope>NUCLEOTIDE SEQUENCE [LARGE SCALE GENOMIC DNA]</scope>
    <source>
        <strain evidence="1 2">B4102</strain>
    </source>
</reference>
<gene>
    <name evidence="1" type="ORF">B4102_3669</name>
</gene>
<evidence type="ECO:0000313" key="1">
    <source>
        <dbReference type="EMBL" id="KYC94318.1"/>
    </source>
</evidence>
<dbReference type="EMBL" id="LQYN01000102">
    <property type="protein sequence ID" value="KYC94318.1"/>
    <property type="molecule type" value="Genomic_DNA"/>
</dbReference>